<gene>
    <name evidence="3" type="ORF">SAMN04489713_108195</name>
</gene>
<dbReference type="NCBIfam" id="TIGR02679">
    <property type="entry name" value="TIGR02679 family protein"/>
    <property type="match status" value="1"/>
</dbReference>
<sequence>MNIPERLRAADLKPLWATLHKRFSTGTAVSRITVQGLDRDQRAAVADLLGMDRYPPSTVTLSLTRLDTVLHELTGSDARALTEAICGPIGDRARDRRERERERGALWDWFAGHPVVTGEPALSGWVEEVRRQGLVGGSVASTRDLLERALKVLAALPSDGTPLQVFATGLFGDSHALDDGKRLSRLVQRAQSFRFGVEPPRDAQERRALWERSGVECDALSTTVLVAGLRPAGDGVLARTLRMWADAGHASVVTLQQLRDSQDPRVEAPDVWVTENPTVVALAVRRFGDRCPPLVCSSGWPNSAAMRLLRALGGAGATLHHHGDFDGEGLRIAAYVMARTGARPWRMSSRDYLAALDEVDGALPDSGRISDAPWDARLARELRDRGAAVLEEMVAETLLDDLSGAIRGAAHSAGDIPPG</sequence>
<dbReference type="RefSeq" id="WP_256255422.1">
    <property type="nucleotide sequence ID" value="NZ_FOVH01000008.1"/>
</dbReference>
<organism evidence="3 4">
    <name type="scientific">Actinomadura madurae</name>
    <dbReference type="NCBI Taxonomy" id="1993"/>
    <lineage>
        <taxon>Bacteria</taxon>
        <taxon>Bacillati</taxon>
        <taxon>Actinomycetota</taxon>
        <taxon>Actinomycetes</taxon>
        <taxon>Streptosporangiales</taxon>
        <taxon>Thermomonosporaceae</taxon>
        <taxon>Actinomadura</taxon>
    </lineage>
</organism>
<reference evidence="3 4" key="1">
    <citation type="submission" date="2016-10" db="EMBL/GenBank/DDBJ databases">
        <authorList>
            <person name="de Groot N.N."/>
        </authorList>
    </citation>
    <scope>NUCLEOTIDE SEQUENCE [LARGE SCALE GENOMIC DNA]</scope>
    <source>
        <strain evidence="3 4">DSM 43067</strain>
    </source>
</reference>
<evidence type="ECO:0000259" key="1">
    <source>
        <dbReference type="Pfam" id="PF09664"/>
    </source>
</evidence>
<dbReference type="AlphaFoldDB" id="A0A1I5J013"/>
<dbReference type="Proteomes" id="UP000183413">
    <property type="component" value="Unassembled WGS sequence"/>
</dbReference>
<feature type="domain" description="DUF2399" evidence="1">
    <location>
        <begin position="252"/>
        <end position="402"/>
    </location>
</feature>
<dbReference type="InterPro" id="IPR024465">
    <property type="entry name" value="DUF2399"/>
</dbReference>
<keyword evidence="4" id="KW-1185">Reference proteome</keyword>
<evidence type="ECO:0000259" key="2">
    <source>
        <dbReference type="Pfam" id="PF11796"/>
    </source>
</evidence>
<proteinExistence type="predicted"/>
<accession>A0A1I5J013</accession>
<dbReference type="Pfam" id="PF11796">
    <property type="entry name" value="DUF3323"/>
    <property type="match status" value="1"/>
</dbReference>
<dbReference type="InParanoid" id="A0A1I5J013"/>
<dbReference type="EMBL" id="FOVH01000008">
    <property type="protein sequence ID" value="SFO65970.1"/>
    <property type="molecule type" value="Genomic_DNA"/>
</dbReference>
<evidence type="ECO:0000313" key="3">
    <source>
        <dbReference type="EMBL" id="SFO65970.1"/>
    </source>
</evidence>
<protein>
    <submittedName>
        <fullName evidence="3">TIGR02679 family protein</fullName>
    </submittedName>
</protein>
<dbReference type="STRING" id="1993.SAMN04489713_108195"/>
<dbReference type="InterPro" id="IPR013495">
    <property type="entry name" value="CHP02679"/>
</dbReference>
<feature type="domain" description="Conserved hypothetical protein CHP02679 N terminus" evidence="2">
    <location>
        <begin position="30"/>
        <end position="231"/>
    </location>
</feature>
<dbReference type="eggNOG" id="COG4924">
    <property type="taxonomic scope" value="Bacteria"/>
</dbReference>
<dbReference type="Pfam" id="PF09664">
    <property type="entry name" value="DUF2399"/>
    <property type="match status" value="1"/>
</dbReference>
<name>A0A1I5J013_9ACTN</name>
<evidence type="ECO:0000313" key="4">
    <source>
        <dbReference type="Proteomes" id="UP000183413"/>
    </source>
</evidence>
<dbReference type="InterPro" id="IPR024466">
    <property type="entry name" value="CHP02679_N"/>
</dbReference>